<dbReference type="Proteomes" id="UP000886523">
    <property type="component" value="Unassembled WGS sequence"/>
</dbReference>
<keyword evidence="2" id="KW-1185">Reference proteome</keyword>
<evidence type="ECO:0000313" key="2">
    <source>
        <dbReference type="Proteomes" id="UP000886523"/>
    </source>
</evidence>
<reference evidence="1" key="1">
    <citation type="journal article" date="2020" name="Nat. Commun.">
        <title>Large-scale genome sequencing of mycorrhizal fungi provides insights into the early evolution of symbiotic traits.</title>
        <authorList>
            <person name="Miyauchi S."/>
            <person name="Kiss E."/>
            <person name="Kuo A."/>
            <person name="Drula E."/>
            <person name="Kohler A."/>
            <person name="Sanchez-Garcia M."/>
            <person name="Morin E."/>
            <person name="Andreopoulos B."/>
            <person name="Barry K.W."/>
            <person name="Bonito G."/>
            <person name="Buee M."/>
            <person name="Carver A."/>
            <person name="Chen C."/>
            <person name="Cichocki N."/>
            <person name="Clum A."/>
            <person name="Culley D."/>
            <person name="Crous P.W."/>
            <person name="Fauchery L."/>
            <person name="Girlanda M."/>
            <person name="Hayes R.D."/>
            <person name="Keri Z."/>
            <person name="LaButti K."/>
            <person name="Lipzen A."/>
            <person name="Lombard V."/>
            <person name="Magnuson J."/>
            <person name="Maillard F."/>
            <person name="Murat C."/>
            <person name="Nolan M."/>
            <person name="Ohm R.A."/>
            <person name="Pangilinan J."/>
            <person name="Pereira M.F."/>
            <person name="Perotto S."/>
            <person name="Peter M."/>
            <person name="Pfister S."/>
            <person name="Riley R."/>
            <person name="Sitrit Y."/>
            <person name="Stielow J.B."/>
            <person name="Szollosi G."/>
            <person name="Zifcakova L."/>
            <person name="Stursova M."/>
            <person name="Spatafora J.W."/>
            <person name="Tedersoo L."/>
            <person name="Vaario L.M."/>
            <person name="Yamada A."/>
            <person name="Yan M."/>
            <person name="Wang P."/>
            <person name="Xu J."/>
            <person name="Bruns T."/>
            <person name="Baldrian P."/>
            <person name="Vilgalys R."/>
            <person name="Dunand C."/>
            <person name="Henrissat B."/>
            <person name="Grigoriev I.V."/>
            <person name="Hibbett D."/>
            <person name="Nagy L.G."/>
            <person name="Martin F.M."/>
        </authorList>
    </citation>
    <scope>NUCLEOTIDE SEQUENCE</scope>
    <source>
        <strain evidence="1">UP504</strain>
    </source>
</reference>
<protein>
    <submittedName>
        <fullName evidence="1">Uncharacterized protein</fullName>
    </submittedName>
</protein>
<name>A0A9P6B7Y3_9AGAM</name>
<comment type="caution">
    <text evidence="1">The sequence shown here is derived from an EMBL/GenBank/DDBJ whole genome shotgun (WGS) entry which is preliminary data.</text>
</comment>
<dbReference type="AlphaFoldDB" id="A0A9P6B7Y3"/>
<proteinExistence type="predicted"/>
<sequence length="87" mass="9928">MYDQAYFSKFTALPALKGSKLFPHGFVWMDDPPLEATPSLQAHIFFNTHTKTHSQIQTDLMEVLQCYKCCSSCHQLSVVMRTSNVTQ</sequence>
<dbReference type="EMBL" id="MU128920">
    <property type="protein sequence ID" value="KAF9519062.1"/>
    <property type="molecule type" value="Genomic_DNA"/>
</dbReference>
<gene>
    <name evidence="1" type="ORF">BS47DRAFT_1337629</name>
</gene>
<organism evidence="1 2">
    <name type="scientific">Hydnum rufescens UP504</name>
    <dbReference type="NCBI Taxonomy" id="1448309"/>
    <lineage>
        <taxon>Eukaryota</taxon>
        <taxon>Fungi</taxon>
        <taxon>Dikarya</taxon>
        <taxon>Basidiomycota</taxon>
        <taxon>Agaricomycotina</taxon>
        <taxon>Agaricomycetes</taxon>
        <taxon>Cantharellales</taxon>
        <taxon>Hydnaceae</taxon>
        <taxon>Hydnum</taxon>
    </lineage>
</organism>
<accession>A0A9P6B7Y3</accession>
<evidence type="ECO:0000313" key="1">
    <source>
        <dbReference type="EMBL" id="KAF9519062.1"/>
    </source>
</evidence>